<accession>A0A8H5ATG1</accession>
<evidence type="ECO:0000313" key="4">
    <source>
        <dbReference type="Proteomes" id="UP000567179"/>
    </source>
</evidence>
<evidence type="ECO:0008006" key="5">
    <source>
        <dbReference type="Google" id="ProtNLM"/>
    </source>
</evidence>
<feature type="transmembrane region" description="Helical" evidence="2">
    <location>
        <begin position="313"/>
        <end position="335"/>
    </location>
</feature>
<feature type="compositionally biased region" description="Polar residues" evidence="1">
    <location>
        <begin position="23"/>
        <end position="41"/>
    </location>
</feature>
<sequence>MSLSLIVDDAALPQSAFAGGQWDHQNGQNSFLDGTVTTHRGQGNGGRGSDDDDDDDQPPPNLTYSFFGSDVSVYGTLTPGLAMNFSIDGSTSAPAQFNNGSLGKPGVEIFSITGLGKTEQHKLQLFPTTGQFVFDYFASTATASTNLTSSDLLIDDHSSLVHYSSTGWTRATNVEYPTGSPFLRTASGSSTPGSSLTFSFTGSSISVIGATQKANGTLTASFTVDGQNPVTFNPFDGSQNVNASQWTVSQTLFHQEVAPGPHQLTVTLDAVTGSQVLWIDSFVFKGTNQTVLPTSTPGVPSGGRSSKKLSGGAIAGILISLLVAFALLGVFIWRWRGRGRRRYQKSKVIIDLNDTHPKVENPAVVMEEIPKMDQFMHARVQAAYRAARQHQTQQHHQDPSFDTNEYPINDEESSALPHHSHFDSAARDAHFTNQEVNNAVATHATFPTASQEKAHRKDTVLQWTQPTVRNQSEDIAPSVAHEIVATAALLAPAIAPVTPHAHDIPPALMPGRTRSSRDAETNGNLAHHGAYSFSSSTIPPPAYDFAGSSSHKPA</sequence>
<keyword evidence="2" id="KW-0472">Membrane</keyword>
<proteinExistence type="predicted"/>
<keyword evidence="4" id="KW-1185">Reference proteome</keyword>
<feature type="region of interest" description="Disordered" evidence="1">
    <location>
        <begin position="18"/>
        <end position="60"/>
    </location>
</feature>
<comment type="caution">
    <text evidence="3">The sequence shown here is derived from an EMBL/GenBank/DDBJ whole genome shotgun (WGS) entry which is preliminary data.</text>
</comment>
<dbReference type="AlphaFoldDB" id="A0A8H5ATG1"/>
<gene>
    <name evidence="3" type="ORF">D9619_008139</name>
</gene>
<feature type="compositionally biased region" description="Low complexity" evidence="1">
    <location>
        <begin position="383"/>
        <end position="394"/>
    </location>
</feature>
<organism evidence="3 4">
    <name type="scientific">Psilocybe cf. subviscida</name>
    <dbReference type="NCBI Taxonomy" id="2480587"/>
    <lineage>
        <taxon>Eukaryota</taxon>
        <taxon>Fungi</taxon>
        <taxon>Dikarya</taxon>
        <taxon>Basidiomycota</taxon>
        <taxon>Agaricomycotina</taxon>
        <taxon>Agaricomycetes</taxon>
        <taxon>Agaricomycetidae</taxon>
        <taxon>Agaricales</taxon>
        <taxon>Agaricineae</taxon>
        <taxon>Strophariaceae</taxon>
        <taxon>Psilocybe</taxon>
    </lineage>
</organism>
<keyword evidence="2" id="KW-0812">Transmembrane</keyword>
<dbReference type="OrthoDB" id="2927144at2759"/>
<keyword evidence="2" id="KW-1133">Transmembrane helix</keyword>
<dbReference type="Proteomes" id="UP000567179">
    <property type="component" value="Unassembled WGS sequence"/>
</dbReference>
<feature type="region of interest" description="Disordered" evidence="1">
    <location>
        <begin position="511"/>
        <end position="533"/>
    </location>
</feature>
<dbReference type="EMBL" id="JAACJJ010000057">
    <property type="protein sequence ID" value="KAF5310712.1"/>
    <property type="molecule type" value="Genomic_DNA"/>
</dbReference>
<protein>
    <recommendedName>
        <fullName evidence="5">Transmembrane protein</fullName>
    </recommendedName>
</protein>
<name>A0A8H5ATG1_9AGAR</name>
<evidence type="ECO:0000256" key="2">
    <source>
        <dbReference type="SAM" id="Phobius"/>
    </source>
</evidence>
<evidence type="ECO:0000313" key="3">
    <source>
        <dbReference type="EMBL" id="KAF5310712.1"/>
    </source>
</evidence>
<feature type="region of interest" description="Disordered" evidence="1">
    <location>
        <begin position="383"/>
        <end position="418"/>
    </location>
</feature>
<reference evidence="3 4" key="1">
    <citation type="journal article" date="2020" name="ISME J.">
        <title>Uncovering the hidden diversity of litter-decomposition mechanisms in mushroom-forming fungi.</title>
        <authorList>
            <person name="Floudas D."/>
            <person name="Bentzer J."/>
            <person name="Ahren D."/>
            <person name="Johansson T."/>
            <person name="Persson P."/>
            <person name="Tunlid A."/>
        </authorList>
    </citation>
    <scope>NUCLEOTIDE SEQUENCE [LARGE SCALE GENOMIC DNA]</scope>
    <source>
        <strain evidence="3 4">CBS 101986</strain>
    </source>
</reference>
<evidence type="ECO:0000256" key="1">
    <source>
        <dbReference type="SAM" id="MobiDB-lite"/>
    </source>
</evidence>
<dbReference type="Gene3D" id="2.60.120.260">
    <property type="entry name" value="Galactose-binding domain-like"/>
    <property type="match status" value="1"/>
</dbReference>